<dbReference type="Proteomes" id="UP000616151">
    <property type="component" value="Unassembled WGS sequence"/>
</dbReference>
<evidence type="ECO:0000313" key="1">
    <source>
        <dbReference type="EMBL" id="MBK1865287.1"/>
    </source>
</evidence>
<gene>
    <name evidence="1" type="ORF">JHL16_02900</name>
</gene>
<keyword evidence="2" id="KW-1185">Reference proteome</keyword>
<sequence>MLHKLSKLTAVSLLLLGGLTTAAHSDAASFLPLAKICVASGGQSYVDRHKLMNWAVSNSWNDHVIPHDLWDLNDDGDLVYAEKLAVLTNLSAQEICKSGKCREGDIQAIEAMQRSFNEGLDSGVQKKFTVLASNGAPDTQWNDRDYISKRRLIFDYKNAKLRIACLAEYKAEEPLYELPADDEDEDLSGVRVSLGREDLGTPREKLRTVVPAKFSVTQDIQNDGWSWAVEGYAGYRFDWETQKSSGSVIPFVHVVQKTSNDNDDDIDKLGVGLDTFFYRAAVGDFQAGVEYLTDSKAELDILTGQLTWFYYVPGLHLGLYEDLGDSGVQVKITPRLTLHGGRVFDRGSHEEIASNADYLRGGPGLRVQFRGEENTSMEDFEFSTDAKYLFGIAGDNNDYYRLESALNYFFPGQDNFSLGLTYTYGYQDDTLEKENLVEAVLGARF</sequence>
<accession>A0ACC5QY12</accession>
<dbReference type="EMBL" id="JAENHL010000004">
    <property type="protein sequence ID" value="MBK1865287.1"/>
    <property type="molecule type" value="Genomic_DNA"/>
</dbReference>
<evidence type="ECO:0000313" key="2">
    <source>
        <dbReference type="Proteomes" id="UP000616151"/>
    </source>
</evidence>
<protein>
    <submittedName>
        <fullName evidence="1">Uncharacterized protein</fullName>
    </submittedName>
</protein>
<name>A0ACC5QY12_9HYPH</name>
<proteinExistence type="predicted"/>
<reference evidence="1" key="1">
    <citation type="submission" date="2021-01" db="EMBL/GenBank/DDBJ databases">
        <authorList>
            <person name="Sun Q."/>
        </authorList>
    </citation>
    <scope>NUCLEOTIDE SEQUENCE</scope>
    <source>
        <strain evidence="1">YIM B02566</strain>
    </source>
</reference>
<comment type="caution">
    <text evidence="1">The sequence shown here is derived from an EMBL/GenBank/DDBJ whole genome shotgun (WGS) entry which is preliminary data.</text>
</comment>
<organism evidence="1 2">
    <name type="scientific">Taklimakanibacter albus</name>
    <dbReference type="NCBI Taxonomy" id="2800327"/>
    <lineage>
        <taxon>Bacteria</taxon>
        <taxon>Pseudomonadati</taxon>
        <taxon>Pseudomonadota</taxon>
        <taxon>Alphaproteobacteria</taxon>
        <taxon>Hyphomicrobiales</taxon>
        <taxon>Aestuariivirgaceae</taxon>
        <taxon>Taklimakanibacter</taxon>
    </lineage>
</organism>